<dbReference type="RefSeq" id="WP_012742124.1">
    <property type="nucleotide sequence ID" value="NC_012781.1"/>
</dbReference>
<dbReference type="AlphaFoldDB" id="C4Z808"/>
<reference evidence="1 2" key="1">
    <citation type="journal article" date="2009" name="Proc. Natl. Acad. Sci. U.S.A.">
        <title>Characterizing a model human gut microbiota composed of members of its two dominant bacterial phyla.</title>
        <authorList>
            <person name="Mahowald M.A."/>
            <person name="Rey F.E."/>
            <person name="Seedorf H."/>
            <person name="Turnbaugh P.J."/>
            <person name="Fulton R.S."/>
            <person name="Wollam A."/>
            <person name="Shah N."/>
            <person name="Wang C."/>
            <person name="Magrini V."/>
            <person name="Wilson R.K."/>
            <person name="Cantarel B.L."/>
            <person name="Coutinho P.M."/>
            <person name="Henrissat B."/>
            <person name="Crock L.W."/>
            <person name="Russell A."/>
            <person name="Verberkmoes N.C."/>
            <person name="Hettich R.L."/>
            <person name="Gordon J.I."/>
        </authorList>
    </citation>
    <scope>NUCLEOTIDE SEQUENCE [LARGE SCALE GENOMIC DNA]</scope>
    <source>
        <strain evidence="2">ATCC 33656 / DSM 3377 / JCM 17463 / KCTC 5835 / LMG 30912 / VPI 0990</strain>
    </source>
</reference>
<evidence type="ECO:0000313" key="2">
    <source>
        <dbReference type="Proteomes" id="UP000001477"/>
    </source>
</evidence>
<organism evidence="1 2">
    <name type="scientific">Agathobacter rectalis (strain ATCC 33656 / DSM 3377 / JCM 17463 / KCTC 5835 / VPI 0990)</name>
    <name type="common">Eubacterium rectale</name>
    <dbReference type="NCBI Taxonomy" id="515619"/>
    <lineage>
        <taxon>Bacteria</taxon>
        <taxon>Bacillati</taxon>
        <taxon>Bacillota</taxon>
        <taxon>Clostridia</taxon>
        <taxon>Lachnospirales</taxon>
        <taxon>Lachnospiraceae</taxon>
        <taxon>Agathobacter</taxon>
    </lineage>
</organism>
<dbReference type="KEGG" id="ere:EUBREC_1265"/>
<sequence length="77" mass="9177">MTKEETLTLEKILTKIDKAGEADYRKKEEYNRFCMNTREDWNEEQYQILKREKTLTEAAYLASLVELKAEVKNMLAQ</sequence>
<accession>C4Z808</accession>
<dbReference type="STRING" id="515619.EUBREC_1265"/>
<dbReference type="EMBL" id="CP001107">
    <property type="protein sequence ID" value="ACR75025.1"/>
    <property type="molecule type" value="Genomic_DNA"/>
</dbReference>
<gene>
    <name evidence="1" type="ordered locus">EUBREC_1265</name>
</gene>
<dbReference type="GeneID" id="86988101"/>
<dbReference type="PaxDb" id="515619-EUBREC_1265"/>
<evidence type="ECO:0000313" key="1">
    <source>
        <dbReference type="EMBL" id="ACR75025.1"/>
    </source>
</evidence>
<dbReference type="Proteomes" id="UP000001477">
    <property type="component" value="Chromosome"/>
</dbReference>
<dbReference type="HOGENOM" id="CLU_2632782_0_0_9"/>
<proteinExistence type="predicted"/>
<name>C4Z808_AGARV</name>
<protein>
    <submittedName>
        <fullName evidence="1">Uncharacterized protein</fullName>
    </submittedName>
</protein>